<dbReference type="Gene3D" id="3.40.50.150">
    <property type="entry name" value="Vaccinia Virus protein VP39"/>
    <property type="match status" value="1"/>
</dbReference>
<name>A0A0G0NEV3_9BACT</name>
<dbReference type="GO" id="GO:0032259">
    <property type="term" value="P:methylation"/>
    <property type="evidence" value="ECO:0007669"/>
    <property type="project" value="UniProtKB-KW"/>
</dbReference>
<dbReference type="AlphaFoldDB" id="A0A0G0NEV3"/>
<dbReference type="PANTHER" id="PTHR43591">
    <property type="entry name" value="METHYLTRANSFERASE"/>
    <property type="match status" value="1"/>
</dbReference>
<dbReference type="InterPro" id="IPR029063">
    <property type="entry name" value="SAM-dependent_MTases_sf"/>
</dbReference>
<dbReference type="GO" id="GO:0008168">
    <property type="term" value="F:methyltransferase activity"/>
    <property type="evidence" value="ECO:0007669"/>
    <property type="project" value="UniProtKB-KW"/>
</dbReference>
<reference evidence="2 3" key="1">
    <citation type="journal article" date="2015" name="Nature">
        <title>rRNA introns, odd ribosomes, and small enigmatic genomes across a large radiation of phyla.</title>
        <authorList>
            <person name="Brown C.T."/>
            <person name="Hug L.A."/>
            <person name="Thomas B.C."/>
            <person name="Sharon I."/>
            <person name="Castelle C.J."/>
            <person name="Singh A."/>
            <person name="Wilkins M.J."/>
            <person name="Williams K.H."/>
            <person name="Banfield J.F."/>
        </authorList>
    </citation>
    <scope>NUCLEOTIDE SEQUENCE [LARGE SCALE GENOMIC DNA]</scope>
</reference>
<keyword evidence="2" id="KW-0808">Transferase</keyword>
<dbReference type="PANTHER" id="PTHR43591:SF110">
    <property type="entry name" value="RHODANESE DOMAIN-CONTAINING PROTEIN"/>
    <property type="match status" value="1"/>
</dbReference>
<protein>
    <submittedName>
        <fullName evidence="2">Methyltransferase</fullName>
    </submittedName>
</protein>
<evidence type="ECO:0000313" key="3">
    <source>
        <dbReference type="Proteomes" id="UP000034690"/>
    </source>
</evidence>
<organism evidence="2 3">
    <name type="scientific">Candidatus Woesebacteria bacterium GW2011_GWA1_39_21b</name>
    <dbReference type="NCBI Taxonomy" id="1618551"/>
    <lineage>
        <taxon>Bacteria</taxon>
        <taxon>Candidatus Woeseibacteriota</taxon>
    </lineage>
</organism>
<evidence type="ECO:0000259" key="1">
    <source>
        <dbReference type="Pfam" id="PF13847"/>
    </source>
</evidence>
<comment type="caution">
    <text evidence="2">The sequence shown here is derived from an EMBL/GenBank/DDBJ whole genome shotgun (WGS) entry which is preliminary data.</text>
</comment>
<dbReference type="SUPFAM" id="SSF53335">
    <property type="entry name" value="S-adenosyl-L-methionine-dependent methyltransferases"/>
    <property type="match status" value="1"/>
</dbReference>
<keyword evidence="2" id="KW-0489">Methyltransferase</keyword>
<dbReference type="EMBL" id="LBWQ01000006">
    <property type="protein sequence ID" value="KKR14038.1"/>
    <property type="molecule type" value="Genomic_DNA"/>
</dbReference>
<proteinExistence type="predicted"/>
<sequence>MAQFYENYWKEKKGDTLDDFSYKWPVVKNILPNEKGLVVLDYGCGAGKIFQKIIETIPNNTFFGLDVSRGALKRAKKRNPRAKFFLTSDGGKIPLEDSSVDYIVTLDVIEHIYDTKKAFSEFERVLKKNGKILISTPYHGLIKNLLISIYGFEKVFDPVGPHIRFFTVGSLKKCMENENLKVLKTGFFGRFYPLSRGFYLLCQK</sequence>
<accession>A0A0G0NEV3</accession>
<gene>
    <name evidence="2" type="ORF">UT40_C0006G0028</name>
</gene>
<dbReference type="Pfam" id="PF13847">
    <property type="entry name" value="Methyltransf_31"/>
    <property type="match status" value="1"/>
</dbReference>
<evidence type="ECO:0000313" key="2">
    <source>
        <dbReference type="EMBL" id="KKR14038.1"/>
    </source>
</evidence>
<dbReference type="CDD" id="cd02440">
    <property type="entry name" value="AdoMet_MTases"/>
    <property type="match status" value="1"/>
</dbReference>
<feature type="domain" description="Methyltransferase" evidence="1">
    <location>
        <begin position="34"/>
        <end position="138"/>
    </location>
</feature>
<dbReference type="Proteomes" id="UP000034690">
    <property type="component" value="Unassembled WGS sequence"/>
</dbReference>
<dbReference type="InterPro" id="IPR025714">
    <property type="entry name" value="Methyltranfer_dom"/>
</dbReference>